<evidence type="ECO:0000256" key="2">
    <source>
        <dbReference type="SAM" id="SignalP"/>
    </source>
</evidence>
<sequence length="297" mass="32717">MQKGRIIGRICAVFMLTLSLLVTGCSSTSEEKNATPAVKHDPNASETLNRLRAKGVLVVGSSNDAPFAYIDATNNQFSGIDAVIIKEVSNRLGIHKVEMKQIPFENLLIELNNKTIDMVTDAMYVKPERLEIALFTDIWYKEGEAIVTKLDSSIKSKEDLKNIVLGGQKGTAFLELAQKWLSEGKIKDLKIFSSQSELMMAVNTGKVDACVTDGIVAAYTLRQDSSLKLKILSPYEAEAAGKIGAALRFEDKAFLAEVNKVLNEMKEDGTLLKILKDFGLSEDYFVNVEDGKTKNIK</sequence>
<name>A0A1G9T4G8_9FIRM</name>
<evidence type="ECO:0000259" key="3">
    <source>
        <dbReference type="SMART" id="SM00062"/>
    </source>
</evidence>
<evidence type="ECO:0000313" key="5">
    <source>
        <dbReference type="Proteomes" id="UP000214880"/>
    </source>
</evidence>
<dbReference type="OrthoDB" id="115856at2"/>
<evidence type="ECO:0000313" key="4">
    <source>
        <dbReference type="EMBL" id="SDM42526.1"/>
    </source>
</evidence>
<keyword evidence="1 2" id="KW-0732">Signal</keyword>
<dbReference type="Gene3D" id="3.40.190.10">
    <property type="entry name" value="Periplasmic binding protein-like II"/>
    <property type="match status" value="2"/>
</dbReference>
<dbReference type="Pfam" id="PF00497">
    <property type="entry name" value="SBP_bac_3"/>
    <property type="match status" value="1"/>
</dbReference>
<dbReference type="RefSeq" id="WP_092072474.1">
    <property type="nucleotide sequence ID" value="NZ_FNHB01000004.1"/>
</dbReference>
<dbReference type="PROSITE" id="PS51257">
    <property type="entry name" value="PROKAR_LIPOPROTEIN"/>
    <property type="match status" value="1"/>
</dbReference>
<evidence type="ECO:0000256" key="1">
    <source>
        <dbReference type="ARBA" id="ARBA00022729"/>
    </source>
</evidence>
<dbReference type="PANTHER" id="PTHR35936:SF17">
    <property type="entry name" value="ARGININE-BINDING EXTRACELLULAR PROTEIN ARTP"/>
    <property type="match status" value="1"/>
</dbReference>
<gene>
    <name evidence="4" type="ORF">SAMN04488502_104208</name>
</gene>
<accession>A0A1G9T4G8</accession>
<dbReference type="CDD" id="cd13530">
    <property type="entry name" value="PBP2_peptides_like"/>
    <property type="match status" value="1"/>
</dbReference>
<keyword evidence="5" id="KW-1185">Reference proteome</keyword>
<proteinExistence type="predicted"/>
<dbReference type="EMBL" id="FNHB01000004">
    <property type="protein sequence ID" value="SDM42526.1"/>
    <property type="molecule type" value="Genomic_DNA"/>
</dbReference>
<feature type="chain" id="PRO_5038468281" evidence="2">
    <location>
        <begin position="25"/>
        <end position="297"/>
    </location>
</feature>
<dbReference type="SMART" id="SM00062">
    <property type="entry name" value="PBPb"/>
    <property type="match status" value="1"/>
</dbReference>
<protein>
    <submittedName>
        <fullName evidence="4">Amino acid ABC transporter substrate-binding protein, PAAT family</fullName>
    </submittedName>
</protein>
<dbReference type="SUPFAM" id="SSF53850">
    <property type="entry name" value="Periplasmic binding protein-like II"/>
    <property type="match status" value="1"/>
</dbReference>
<feature type="signal peptide" evidence="2">
    <location>
        <begin position="1"/>
        <end position="24"/>
    </location>
</feature>
<dbReference type="Proteomes" id="UP000214880">
    <property type="component" value="Unassembled WGS sequence"/>
</dbReference>
<dbReference type="PANTHER" id="PTHR35936">
    <property type="entry name" value="MEMBRANE-BOUND LYTIC MUREIN TRANSGLYCOSYLASE F"/>
    <property type="match status" value="1"/>
</dbReference>
<dbReference type="STRING" id="146817.SAMN04488502_104208"/>
<reference evidence="4 5" key="1">
    <citation type="submission" date="2016-10" db="EMBL/GenBank/DDBJ databases">
        <authorList>
            <person name="de Groot N.N."/>
        </authorList>
    </citation>
    <scope>NUCLEOTIDE SEQUENCE [LARGE SCALE GENOMIC DNA]</scope>
    <source>
        <strain evidence="4 5">DSM 1736</strain>
    </source>
</reference>
<organism evidence="4 5">
    <name type="scientific">Dendrosporobacter quercicolus</name>
    <dbReference type="NCBI Taxonomy" id="146817"/>
    <lineage>
        <taxon>Bacteria</taxon>
        <taxon>Bacillati</taxon>
        <taxon>Bacillota</taxon>
        <taxon>Negativicutes</taxon>
        <taxon>Selenomonadales</taxon>
        <taxon>Sporomusaceae</taxon>
        <taxon>Dendrosporobacter</taxon>
    </lineage>
</organism>
<dbReference type="AlphaFoldDB" id="A0A1G9T4G8"/>
<dbReference type="InterPro" id="IPR001638">
    <property type="entry name" value="Solute-binding_3/MltF_N"/>
</dbReference>
<feature type="domain" description="Solute-binding protein family 3/N-terminal" evidence="3">
    <location>
        <begin position="56"/>
        <end position="282"/>
    </location>
</feature>